<gene>
    <name evidence="1" type="ORF">V1525DRAFT_365854</name>
</gene>
<keyword evidence="2" id="KW-1185">Reference proteome</keyword>
<dbReference type="Proteomes" id="UP001433508">
    <property type="component" value="Unassembled WGS sequence"/>
</dbReference>
<evidence type="ECO:0000313" key="2">
    <source>
        <dbReference type="Proteomes" id="UP001433508"/>
    </source>
</evidence>
<organism evidence="1 2">
    <name type="scientific">Lipomyces kononenkoae</name>
    <name type="common">Yeast</name>
    <dbReference type="NCBI Taxonomy" id="34357"/>
    <lineage>
        <taxon>Eukaryota</taxon>
        <taxon>Fungi</taxon>
        <taxon>Dikarya</taxon>
        <taxon>Ascomycota</taxon>
        <taxon>Saccharomycotina</taxon>
        <taxon>Lipomycetes</taxon>
        <taxon>Lipomycetales</taxon>
        <taxon>Lipomycetaceae</taxon>
        <taxon>Lipomyces</taxon>
    </lineage>
</organism>
<name>A0ACC3STN7_LIPKO</name>
<dbReference type="EMBL" id="MU971437">
    <property type="protein sequence ID" value="KAK9235005.1"/>
    <property type="molecule type" value="Genomic_DNA"/>
</dbReference>
<evidence type="ECO:0000313" key="1">
    <source>
        <dbReference type="EMBL" id="KAK9235005.1"/>
    </source>
</evidence>
<comment type="caution">
    <text evidence="1">The sequence shown here is derived from an EMBL/GenBank/DDBJ whole genome shotgun (WGS) entry which is preliminary data.</text>
</comment>
<accession>A0ACC3STN7</accession>
<sequence length="587" mass="61785">MATKHFFQEVDGLVEQALLGTVASHAVLGLLYNEKVIYHKSHPRNQVSVICGGGSGHEPAHAGYVGTGMLAAAICGDVFASPSAKQVQKGCMAVPSDQGHILIVTNYTGDMLHFGLACEKLKAEGYKVGVVKAADDVSVGRKNGGMVGRRGLAGTIILIKLLGSMSATGASFEEVLALGAAAGTSLVTISAGLDHCHVPGRSTAYGELDRATVEIGMGIHNEPGVLRLSPIPPIDRLIDELLRYMIDPTDSDRAYVPFDPADEVVLLVNNLGGMSTLEMRAVAQVAVAQVKKNYSITPSRVVAGTFMTSLNAPAFSLTMFNATYTSKQCGVPVVKILKYFDAETDALNWPKTHAYNDDAAISMDIKPASDDSNSYATDILVDPDTLDRKLRKAAENIIASEPNLTEWDTEMGDGDCGTTIEAGVLALLQSMDEEGLARSGSVLKVVDTIVGITEDRMGGTLGAVFGIFFAALFNSLVEASSAAPKGTPVEKVIGTATVEALASLRAHTAAKEGDRTVMDVMIPFVDAFKDGDIVKAAKVAKAAAEGTMKLRPKLGRATYVGGLQNRDVLPPDPGAWGVHELIQGLAD</sequence>
<proteinExistence type="predicted"/>
<reference evidence="2" key="1">
    <citation type="journal article" date="2024" name="Front. Bioeng. Biotechnol.">
        <title>Genome-scale model development and genomic sequencing of the oleaginous clade Lipomyces.</title>
        <authorList>
            <person name="Czajka J.J."/>
            <person name="Han Y."/>
            <person name="Kim J."/>
            <person name="Mondo S.J."/>
            <person name="Hofstad B.A."/>
            <person name="Robles A."/>
            <person name="Haridas S."/>
            <person name="Riley R."/>
            <person name="LaButti K."/>
            <person name="Pangilinan J."/>
            <person name="Andreopoulos W."/>
            <person name="Lipzen A."/>
            <person name="Yan J."/>
            <person name="Wang M."/>
            <person name="Ng V."/>
            <person name="Grigoriev I.V."/>
            <person name="Spatafora J.W."/>
            <person name="Magnuson J.K."/>
            <person name="Baker S.E."/>
            <person name="Pomraning K.R."/>
        </authorList>
    </citation>
    <scope>NUCLEOTIDE SEQUENCE [LARGE SCALE GENOMIC DNA]</scope>
    <source>
        <strain evidence="2">CBS 7786</strain>
    </source>
</reference>
<protein>
    <submittedName>
        <fullName evidence="1">Dak1 domain-containing protein</fullName>
    </submittedName>
</protein>